<evidence type="ECO:0000256" key="10">
    <source>
        <dbReference type="SAM" id="Phobius"/>
    </source>
</evidence>
<evidence type="ECO:0000313" key="14">
    <source>
        <dbReference type="Proteomes" id="UP000290567"/>
    </source>
</evidence>
<dbReference type="SUPFAM" id="SSF54631">
    <property type="entry name" value="CBS-domain pair"/>
    <property type="match status" value="1"/>
</dbReference>
<dbReference type="FunFam" id="3.10.580.10:FF:000002">
    <property type="entry name" value="Magnesium/cobalt efflux protein CorC"/>
    <property type="match status" value="1"/>
</dbReference>
<evidence type="ECO:0000256" key="7">
    <source>
        <dbReference type="ARBA" id="ARBA00023136"/>
    </source>
</evidence>
<dbReference type="EMBL" id="BJCC01000012">
    <property type="protein sequence ID" value="GCF93729.1"/>
    <property type="molecule type" value="Genomic_DNA"/>
</dbReference>
<evidence type="ECO:0000256" key="8">
    <source>
        <dbReference type="PROSITE-ProRule" id="PRU00703"/>
    </source>
</evidence>
<evidence type="ECO:0000256" key="1">
    <source>
        <dbReference type="ARBA" id="ARBA00004141"/>
    </source>
</evidence>
<keyword evidence="7 9" id="KW-0472">Membrane</keyword>
<dbReference type="PANTHER" id="PTHR22777">
    <property type="entry name" value="HEMOLYSIN-RELATED"/>
    <property type="match status" value="1"/>
</dbReference>
<evidence type="ECO:0000256" key="5">
    <source>
        <dbReference type="ARBA" id="ARBA00022989"/>
    </source>
</evidence>
<dbReference type="InterPro" id="IPR016169">
    <property type="entry name" value="FAD-bd_PCMH_sub2"/>
</dbReference>
<keyword evidence="3 9" id="KW-0812">Transmembrane</keyword>
<dbReference type="Gene3D" id="3.10.580.10">
    <property type="entry name" value="CBS-domain"/>
    <property type="match status" value="1"/>
</dbReference>
<evidence type="ECO:0000256" key="3">
    <source>
        <dbReference type="ARBA" id="ARBA00022692"/>
    </source>
</evidence>
<evidence type="ECO:0000256" key="9">
    <source>
        <dbReference type="PROSITE-ProRule" id="PRU01193"/>
    </source>
</evidence>
<proteinExistence type="inferred from homology"/>
<evidence type="ECO:0000256" key="4">
    <source>
        <dbReference type="ARBA" id="ARBA00022737"/>
    </source>
</evidence>
<organism evidence="13 14">
    <name type="scientific">Enterococcus florum</name>
    <dbReference type="NCBI Taxonomy" id="2480627"/>
    <lineage>
        <taxon>Bacteria</taxon>
        <taxon>Bacillati</taxon>
        <taxon>Bacillota</taxon>
        <taxon>Bacilli</taxon>
        <taxon>Lactobacillales</taxon>
        <taxon>Enterococcaceae</taxon>
        <taxon>Enterococcus</taxon>
    </lineage>
</organism>
<protein>
    <submittedName>
        <fullName evidence="13">Membrane protein</fullName>
    </submittedName>
</protein>
<dbReference type="InterPro" id="IPR005170">
    <property type="entry name" value="Transptr-assoc_dom"/>
</dbReference>
<reference evidence="14" key="1">
    <citation type="submission" date="2019-02" db="EMBL/GenBank/DDBJ databases">
        <title>Draft genome sequence of Enterococcus sp. Gos25-1.</title>
        <authorList>
            <person name="Tanaka N."/>
            <person name="Shiwa Y."/>
            <person name="Fujita N."/>
        </authorList>
    </citation>
    <scope>NUCLEOTIDE SEQUENCE [LARGE SCALE GENOMIC DNA]</scope>
    <source>
        <strain evidence="14">Gos25-1</strain>
    </source>
</reference>
<dbReference type="SUPFAM" id="SSF56176">
    <property type="entry name" value="FAD-binding/transporter-associated domain-like"/>
    <property type="match status" value="1"/>
</dbReference>
<dbReference type="RefSeq" id="WP_227873761.1">
    <property type="nucleotide sequence ID" value="NZ_BJCC01000012.1"/>
</dbReference>
<feature type="transmembrane region" description="Helical" evidence="10">
    <location>
        <begin position="131"/>
        <end position="152"/>
    </location>
</feature>
<dbReference type="AlphaFoldDB" id="A0A4V0WPG0"/>
<feature type="domain" description="CBS" evidence="11">
    <location>
        <begin position="269"/>
        <end position="326"/>
    </location>
</feature>
<feature type="transmembrane region" description="Helical" evidence="10">
    <location>
        <begin position="93"/>
        <end position="111"/>
    </location>
</feature>
<evidence type="ECO:0000259" key="11">
    <source>
        <dbReference type="PROSITE" id="PS51371"/>
    </source>
</evidence>
<dbReference type="InterPro" id="IPR036318">
    <property type="entry name" value="FAD-bd_PCMH-like_sf"/>
</dbReference>
<comment type="caution">
    <text evidence="13">The sequence shown here is derived from an EMBL/GenBank/DDBJ whole genome shotgun (WGS) entry which is preliminary data.</text>
</comment>
<gene>
    <name evidence="13" type="ORF">NRIC_16200</name>
</gene>
<comment type="similarity">
    <text evidence="2">Belongs to the UPF0053 family.</text>
</comment>
<dbReference type="Pfam" id="PF01595">
    <property type="entry name" value="CNNM"/>
    <property type="match status" value="1"/>
</dbReference>
<dbReference type="PROSITE" id="PS51371">
    <property type="entry name" value="CBS"/>
    <property type="match status" value="1"/>
</dbReference>
<feature type="transmembrane region" description="Helical" evidence="10">
    <location>
        <begin position="61"/>
        <end position="86"/>
    </location>
</feature>
<accession>A0A4V0WPG0</accession>
<evidence type="ECO:0000256" key="6">
    <source>
        <dbReference type="ARBA" id="ARBA00023122"/>
    </source>
</evidence>
<dbReference type="Pfam" id="PF03471">
    <property type="entry name" value="CorC_HlyC"/>
    <property type="match status" value="1"/>
</dbReference>
<feature type="domain" description="CNNM transmembrane" evidence="12">
    <location>
        <begin position="1"/>
        <end position="187"/>
    </location>
</feature>
<dbReference type="GO" id="GO:0005886">
    <property type="term" value="C:plasma membrane"/>
    <property type="evidence" value="ECO:0007669"/>
    <property type="project" value="TreeGrafter"/>
</dbReference>
<name>A0A4V0WPG0_9ENTE</name>
<dbReference type="Gene3D" id="3.30.465.10">
    <property type="match status" value="1"/>
</dbReference>
<keyword evidence="6 8" id="KW-0129">CBS domain</keyword>
<dbReference type="PANTHER" id="PTHR22777:SF17">
    <property type="entry name" value="UPF0053 PROTEIN SLL0260"/>
    <property type="match status" value="1"/>
</dbReference>
<evidence type="ECO:0000259" key="12">
    <source>
        <dbReference type="PROSITE" id="PS51846"/>
    </source>
</evidence>
<evidence type="ECO:0000313" key="13">
    <source>
        <dbReference type="EMBL" id="GCF93729.1"/>
    </source>
</evidence>
<dbReference type="InterPro" id="IPR046342">
    <property type="entry name" value="CBS_dom_sf"/>
</dbReference>
<dbReference type="GO" id="GO:0050660">
    <property type="term" value="F:flavin adenine dinucleotide binding"/>
    <property type="evidence" value="ECO:0007669"/>
    <property type="project" value="InterPro"/>
</dbReference>
<dbReference type="PROSITE" id="PS51846">
    <property type="entry name" value="CNNM"/>
    <property type="match status" value="1"/>
</dbReference>
<comment type="subcellular location">
    <subcellularLocation>
        <location evidence="1">Membrane</location>
        <topology evidence="1">Multi-pass membrane protein</topology>
    </subcellularLocation>
</comment>
<dbReference type="Pfam" id="PF00571">
    <property type="entry name" value="CBS"/>
    <property type="match status" value="2"/>
</dbReference>
<keyword evidence="14" id="KW-1185">Reference proteome</keyword>
<sequence>MMNQLGIMLPLLALLLLLSAFFSSSETAYSSLNRIRIMKLAENGNKRAQIVLSLINDFDRLLSAILIGNNIVNIASSSIATVLFVAYFGNIGVTLSTIIMTILVLTFGEIFPKTLAKESPEQYALTFARSLKILVTIFYPLTLFFSGLKVLLMKLRPSKETPPSITEDELLILVEEAAQEGSIDPDDEVLIKSVVAFNDLEVQKVLVPRRDIVYINKKRSTQEISDLFESSGFSRLPYCEDSIDEISGVVNQKDFYYEVLRKKRPLSEIIKPISFITKSMKISELMKKFQSEQCHIAIVIDEYGGTEGLVTLEDVLEELVGEIWDEYDDREPEYQQLNKDRYLINGQADVDLLQELFGITDISNSSTVAGYVISSIDRIPQEGEVFKLATMEIKINRMEDHRIEEVIIESQELAETNADFR</sequence>
<keyword evidence="5 9" id="KW-1133">Transmembrane helix</keyword>
<dbReference type="SMART" id="SM01091">
    <property type="entry name" value="CorC_HlyC"/>
    <property type="match status" value="1"/>
</dbReference>
<evidence type="ECO:0000256" key="2">
    <source>
        <dbReference type="ARBA" id="ARBA00006337"/>
    </source>
</evidence>
<dbReference type="InterPro" id="IPR002550">
    <property type="entry name" value="CNNM"/>
</dbReference>
<keyword evidence="4" id="KW-0677">Repeat</keyword>
<dbReference type="CDD" id="cd04590">
    <property type="entry name" value="CBS_pair_CorC_HlyC_assoc"/>
    <property type="match status" value="1"/>
</dbReference>
<dbReference type="Proteomes" id="UP000290567">
    <property type="component" value="Unassembled WGS sequence"/>
</dbReference>
<dbReference type="InterPro" id="IPR000644">
    <property type="entry name" value="CBS_dom"/>
</dbReference>
<dbReference type="InterPro" id="IPR044751">
    <property type="entry name" value="Ion_transp-like_CBS"/>
</dbReference>